<gene>
    <name evidence="5" type="ordered locus">Cgl0210</name>
</gene>
<dbReference type="KEGG" id="cgl:Cgl0210"/>
<dbReference type="Pfam" id="PF00994">
    <property type="entry name" value="MoCF_biosynth"/>
    <property type="match status" value="1"/>
</dbReference>
<keyword evidence="3" id="KW-0732">Signal</keyword>
<keyword evidence="2" id="KW-0501">Molybdenum cofactor biosynthesis</keyword>
<dbReference type="GO" id="GO:0006777">
    <property type="term" value="P:Mo-molybdopterin cofactor biosynthetic process"/>
    <property type="evidence" value="ECO:0007669"/>
    <property type="project" value="UniProtKB-KW"/>
</dbReference>
<dbReference type="Proteomes" id="UP000000582">
    <property type="component" value="Chromosome"/>
</dbReference>
<evidence type="ECO:0000313" key="5">
    <source>
        <dbReference type="EMBL" id="BAB97603.1"/>
    </source>
</evidence>
<evidence type="ECO:0000259" key="4">
    <source>
        <dbReference type="SMART" id="SM00852"/>
    </source>
</evidence>
<dbReference type="OrthoDB" id="9794429at2"/>
<dbReference type="eggNOG" id="COG0521">
    <property type="taxonomic scope" value="Bacteria"/>
</dbReference>
<keyword evidence="6" id="KW-1185">Reference proteome</keyword>
<dbReference type="InterPro" id="IPR001453">
    <property type="entry name" value="MoaB/Mog_dom"/>
</dbReference>
<dbReference type="InterPro" id="IPR051920">
    <property type="entry name" value="MPT_Adenylyltrnsfr/MoaC-Rel"/>
</dbReference>
<dbReference type="SMART" id="SM00852">
    <property type="entry name" value="MoCF_biosynth"/>
    <property type="match status" value="1"/>
</dbReference>
<protein>
    <submittedName>
        <fullName evidence="5">Molybdopterin biosynthesis enzymes</fullName>
    </submittedName>
</protein>
<dbReference type="EMBL" id="BA000036">
    <property type="protein sequence ID" value="BAB97603.1"/>
    <property type="molecule type" value="Genomic_DNA"/>
</dbReference>
<dbReference type="PANTHER" id="PTHR43764">
    <property type="entry name" value="MOLYBDENUM COFACTOR BIOSYNTHESIS"/>
    <property type="match status" value="1"/>
</dbReference>
<dbReference type="Gene3D" id="3.40.980.10">
    <property type="entry name" value="MoaB/Mog-like domain"/>
    <property type="match status" value="1"/>
</dbReference>
<dbReference type="KEGG" id="cgb:cg0259"/>
<evidence type="ECO:0000256" key="1">
    <source>
        <dbReference type="ARBA" id="ARBA00005046"/>
    </source>
</evidence>
<dbReference type="SUPFAM" id="SSF53218">
    <property type="entry name" value="Molybdenum cofactor biosynthesis proteins"/>
    <property type="match status" value="1"/>
</dbReference>
<sequence>MVCSVTALVIVASTRAAAGVYEDRSGPILVSWLRAKGFDTPAPVIVADANLPAFLDELEFPQVVLISGGTGLTPDDITVDTLIPRLDKEIPGIAHAFWNYSMDAVPTAVLSRTVAGTIGGSFIMALPGSTGAARDATAVLDPLIDHITGTLQGHHEH</sequence>
<dbReference type="STRING" id="196627.cg0259"/>
<proteinExistence type="predicted"/>
<dbReference type="AlphaFoldDB" id="Q8NTU2"/>
<dbReference type="InterPro" id="IPR036425">
    <property type="entry name" value="MoaB/Mog-like_dom_sf"/>
</dbReference>
<dbReference type="BioCyc" id="CORYNE:G18NG-9760-MONOMER"/>
<dbReference type="PATRIC" id="fig|196627.13.peg.214"/>
<comment type="pathway">
    <text evidence="1">Cofactor biosynthesis; molybdopterin biosynthesis.</text>
</comment>
<accession>Q8NTU2</accession>
<evidence type="ECO:0000256" key="3">
    <source>
        <dbReference type="SAM" id="SignalP"/>
    </source>
</evidence>
<dbReference type="CDD" id="cd00886">
    <property type="entry name" value="MogA_MoaB"/>
    <property type="match status" value="1"/>
</dbReference>
<feature type="domain" description="MoaB/Mog" evidence="4">
    <location>
        <begin position="8"/>
        <end position="147"/>
    </location>
</feature>
<reference evidence="6" key="1">
    <citation type="journal article" date="2003" name="Appl. Microbiol. Biotechnol.">
        <title>The Corynebacterium glutamicum genome: features and impacts on biotechnological processes.</title>
        <authorList>
            <person name="Ikeda M."/>
            <person name="Nakagawa S."/>
        </authorList>
    </citation>
    <scope>NUCLEOTIDE SEQUENCE [LARGE SCALE GENOMIC DNA]</scope>
    <source>
        <strain evidence="6">ATCC 13032 / DSM 20300 / BCRC 11384 / JCM 1318 / LMG 3730 / NCIMB 10025</strain>
    </source>
</reference>
<dbReference type="PANTHER" id="PTHR43764:SF1">
    <property type="entry name" value="MOLYBDOPTERIN MOLYBDOTRANSFERASE"/>
    <property type="match status" value="1"/>
</dbReference>
<evidence type="ECO:0000256" key="2">
    <source>
        <dbReference type="ARBA" id="ARBA00023150"/>
    </source>
</evidence>
<accession>Q6M8E3</accession>
<feature type="signal peptide" evidence="3">
    <location>
        <begin position="1"/>
        <end position="18"/>
    </location>
</feature>
<evidence type="ECO:0000313" key="6">
    <source>
        <dbReference type="Proteomes" id="UP000000582"/>
    </source>
</evidence>
<feature type="chain" id="PRO_5038390357" evidence="3">
    <location>
        <begin position="19"/>
        <end position="157"/>
    </location>
</feature>
<name>Q8NTU2_CORGL</name>
<organism evidence="5 6">
    <name type="scientific">Corynebacterium glutamicum (strain ATCC 13032 / DSM 20300 / JCM 1318 / BCRC 11384 / CCUG 27702 / LMG 3730 / NBRC 12168 / NCIMB 10025 / NRRL B-2784 / 534)</name>
    <dbReference type="NCBI Taxonomy" id="196627"/>
    <lineage>
        <taxon>Bacteria</taxon>
        <taxon>Bacillati</taxon>
        <taxon>Actinomycetota</taxon>
        <taxon>Actinomycetes</taxon>
        <taxon>Mycobacteriales</taxon>
        <taxon>Corynebacteriaceae</taxon>
        <taxon>Corynebacterium</taxon>
    </lineage>
</organism>
<dbReference type="HOGENOM" id="CLU_077358_4_1_11"/>